<keyword evidence="2" id="KW-1185">Reference proteome</keyword>
<protein>
    <submittedName>
        <fullName evidence="1">Uncharacterized protein</fullName>
    </submittedName>
</protein>
<proteinExistence type="predicted"/>
<organism evidence="1 2">
    <name type="scientific">Streptoalloteichus tenebrarius (strain ATCC 17920 / DSM 40477 / JCM 4838 / CBS 697.72 / NBRC 16177 / NCIMB 11028 / NRRL B-12390 / A12253. 1 / ISP 5477)</name>
    <name type="common">Streptomyces tenebrarius</name>
    <dbReference type="NCBI Taxonomy" id="1933"/>
    <lineage>
        <taxon>Bacteria</taxon>
        <taxon>Bacillati</taxon>
        <taxon>Actinomycetota</taxon>
        <taxon>Actinomycetes</taxon>
        <taxon>Pseudonocardiales</taxon>
        <taxon>Pseudonocardiaceae</taxon>
        <taxon>Streptoalloteichus</taxon>
    </lineage>
</organism>
<comment type="caution">
    <text evidence="1">The sequence shown here is derived from an EMBL/GenBank/DDBJ whole genome shotgun (WGS) entry which is preliminary data.</text>
</comment>
<accession>A0ABT1HZV8</accession>
<gene>
    <name evidence="1" type="ORF">LX15_004792</name>
</gene>
<reference evidence="1 2" key="1">
    <citation type="submission" date="2022-06" db="EMBL/GenBank/DDBJ databases">
        <title>Genomic Encyclopedia of Archaeal and Bacterial Type Strains, Phase II (KMG-II): from individual species to whole genera.</title>
        <authorList>
            <person name="Goeker M."/>
        </authorList>
    </citation>
    <scope>NUCLEOTIDE SEQUENCE [LARGE SCALE GENOMIC DNA]</scope>
    <source>
        <strain evidence="1 2">DSM 40477</strain>
    </source>
</reference>
<dbReference type="Proteomes" id="UP001205311">
    <property type="component" value="Unassembled WGS sequence"/>
</dbReference>
<evidence type="ECO:0000313" key="1">
    <source>
        <dbReference type="EMBL" id="MCP2261072.1"/>
    </source>
</evidence>
<evidence type="ECO:0000313" key="2">
    <source>
        <dbReference type="Proteomes" id="UP001205311"/>
    </source>
</evidence>
<dbReference type="EMBL" id="JAMTCP010000035">
    <property type="protein sequence ID" value="MCP2261072.1"/>
    <property type="molecule type" value="Genomic_DNA"/>
</dbReference>
<sequence length="68" mass="7803">MVRTPLVIREGGRVLVDRVTLARISGRSVHTIRARCPIEFRHRDGRPLYDAARCRAILDGIPERRRVA</sequence>
<name>A0ABT1HZV8_STRSD</name>